<dbReference type="Gene3D" id="3.40.720.10">
    <property type="entry name" value="Alkaline Phosphatase, subunit A"/>
    <property type="match status" value="1"/>
</dbReference>
<protein>
    <submittedName>
        <fullName evidence="7">Arylsulfatase</fullName>
    </submittedName>
</protein>
<name>A0A6C2UG83_9BACT</name>
<evidence type="ECO:0000256" key="2">
    <source>
        <dbReference type="ARBA" id="ARBA00022723"/>
    </source>
</evidence>
<dbReference type="InterPro" id="IPR000917">
    <property type="entry name" value="Sulfatase_N"/>
</dbReference>
<comment type="similarity">
    <text evidence="1">Belongs to the sulfatase family.</text>
</comment>
<dbReference type="AlphaFoldDB" id="A0A6C2UG83"/>
<keyword evidence="2" id="KW-0479">Metal-binding</keyword>
<keyword evidence="4" id="KW-0106">Calcium</keyword>
<keyword evidence="3" id="KW-0378">Hydrolase</keyword>
<evidence type="ECO:0000256" key="5">
    <source>
        <dbReference type="SAM" id="SignalP"/>
    </source>
</evidence>
<dbReference type="InterPro" id="IPR017850">
    <property type="entry name" value="Alkaline_phosphatase_core_sf"/>
</dbReference>
<dbReference type="Pfam" id="PF00884">
    <property type="entry name" value="Sulfatase"/>
    <property type="match status" value="1"/>
</dbReference>
<gene>
    <name evidence="7" type="ORF">SCARR_00972</name>
</gene>
<accession>A0A6C2UG83</accession>
<sequence length="872" mass="95559">MKPTCYFIFVMCLALNAGAVLLDFTQVGYTNIGLISSGSVVAGGSDTSTVYTVSGLDVDGDGTNDSFSIQIEISSGNGAISWDAGGGEYDHNGGAFSAGEEITLSLMGISGTASGGGAITNGGFGFDDLKVKRFQSGDTYSVYGDQTVLFTNADNNAELNGTDHSVTMTGVSGTWNLEYYNFTINVASDGPSQPPVPPPTANGKNLIWIITDEHNLRTLGCYRDTMTQEMAEMWGDGFVVETPHLDSMADNGTLFTRMHASRAVCTPSRASMFSGQYPLALGIPNNSNTIGDGKYLHADVTTIFDVLKSAGYLTGYVGKWHLSEGGKVFEEAAGGKWWEPYPEDDPNDTYGIMANKFMFNGGHDKWYGIVEGGLPATANGTNVATANGDPYLANNNTIAVTGATDAWGQPLYTDGITTNVKFATDWLTDRTIDFVSDFNSGAYNTVSNTFGSFFHVLSIPDPHTADSVREPYASMYTHMDFQLPRTWNNPNYNPADPYSPYLDNPDSWMVADDKAEDLYNPGASGSYTIQDGIAQYFGMVKCIDDNIGRLIQHLDDEGLLQDTILMFSADHGDLFGEHQRVNKGTPWDMSMRIPCIIVDGSQLLSAVTNNYPLVPRGMIVEQSGNNTDWMETFLSLLDVSRIPETHGRDLTSLFAPAASKERNEPTVQSQGWMASTDSRYKLVLDAAANNASWLFDLERDPKEFTNYIDHAQYEGVVRKLAQGIKDYMDAHPEDVDPDRITEYNRLLSGWTRYAEVYGLNPDQRGDEDEDGILDLNEYIFGSDPTNGNSVIETGIEFNGPNSWPGFTHRARHPVDPAYPYRAEWSTNLVSGVWNTNFGAIAEQYDEPGFITVERTLEREDDALYFRLAVPLP</sequence>
<evidence type="ECO:0000256" key="4">
    <source>
        <dbReference type="ARBA" id="ARBA00022837"/>
    </source>
</evidence>
<feature type="chain" id="PRO_5028906469" evidence="5">
    <location>
        <begin position="20"/>
        <end position="872"/>
    </location>
</feature>
<evidence type="ECO:0000313" key="8">
    <source>
        <dbReference type="Proteomes" id="UP000346198"/>
    </source>
</evidence>
<evidence type="ECO:0000313" key="7">
    <source>
        <dbReference type="EMBL" id="VGO18919.1"/>
    </source>
</evidence>
<dbReference type="InterPro" id="IPR018247">
    <property type="entry name" value="EF_Hand_1_Ca_BS"/>
</dbReference>
<dbReference type="PROSITE" id="PS00018">
    <property type="entry name" value="EF_HAND_1"/>
    <property type="match status" value="1"/>
</dbReference>
<dbReference type="GO" id="GO:0046872">
    <property type="term" value="F:metal ion binding"/>
    <property type="evidence" value="ECO:0007669"/>
    <property type="project" value="UniProtKB-KW"/>
</dbReference>
<evidence type="ECO:0000256" key="1">
    <source>
        <dbReference type="ARBA" id="ARBA00008779"/>
    </source>
</evidence>
<feature type="signal peptide" evidence="5">
    <location>
        <begin position="1"/>
        <end position="19"/>
    </location>
</feature>
<dbReference type="GO" id="GO:0004065">
    <property type="term" value="F:arylsulfatase activity"/>
    <property type="evidence" value="ECO:0007669"/>
    <property type="project" value="TreeGrafter"/>
</dbReference>
<keyword evidence="8" id="KW-1185">Reference proteome</keyword>
<dbReference type="SUPFAM" id="SSF53649">
    <property type="entry name" value="Alkaline phosphatase-like"/>
    <property type="match status" value="1"/>
</dbReference>
<organism evidence="7 8">
    <name type="scientific">Pontiella sulfatireligans</name>
    <dbReference type="NCBI Taxonomy" id="2750658"/>
    <lineage>
        <taxon>Bacteria</taxon>
        <taxon>Pseudomonadati</taxon>
        <taxon>Kiritimatiellota</taxon>
        <taxon>Kiritimatiellia</taxon>
        <taxon>Kiritimatiellales</taxon>
        <taxon>Pontiellaceae</taxon>
        <taxon>Pontiella</taxon>
    </lineage>
</organism>
<keyword evidence="5" id="KW-0732">Signal</keyword>
<dbReference type="PANTHER" id="PTHR42693:SF53">
    <property type="entry name" value="ENDO-4-O-SULFATASE"/>
    <property type="match status" value="1"/>
</dbReference>
<proteinExistence type="inferred from homology"/>
<dbReference type="InterPro" id="IPR024607">
    <property type="entry name" value="Sulfatase_CS"/>
</dbReference>
<evidence type="ECO:0000256" key="3">
    <source>
        <dbReference type="ARBA" id="ARBA00022801"/>
    </source>
</evidence>
<dbReference type="PROSITE" id="PS00149">
    <property type="entry name" value="SULFATASE_2"/>
    <property type="match status" value="1"/>
</dbReference>
<evidence type="ECO:0000259" key="6">
    <source>
        <dbReference type="Pfam" id="PF00884"/>
    </source>
</evidence>
<dbReference type="EMBL" id="CAAHFH010000001">
    <property type="protein sequence ID" value="VGO18919.1"/>
    <property type="molecule type" value="Genomic_DNA"/>
</dbReference>
<dbReference type="InterPro" id="IPR050738">
    <property type="entry name" value="Sulfatase"/>
</dbReference>
<dbReference type="PANTHER" id="PTHR42693">
    <property type="entry name" value="ARYLSULFATASE FAMILY MEMBER"/>
    <property type="match status" value="1"/>
</dbReference>
<reference evidence="7 8" key="1">
    <citation type="submission" date="2019-04" db="EMBL/GenBank/DDBJ databases">
        <authorList>
            <person name="Van Vliet M D."/>
        </authorList>
    </citation>
    <scope>NUCLEOTIDE SEQUENCE [LARGE SCALE GENOMIC DNA]</scope>
    <source>
        <strain evidence="7 8">F21</strain>
    </source>
</reference>
<feature type="domain" description="Sulfatase N-terminal" evidence="6">
    <location>
        <begin position="204"/>
        <end position="639"/>
    </location>
</feature>
<dbReference type="Proteomes" id="UP000346198">
    <property type="component" value="Unassembled WGS sequence"/>
</dbReference>